<dbReference type="SUPFAM" id="SSF48264">
    <property type="entry name" value="Cytochrome P450"/>
    <property type="match status" value="1"/>
</dbReference>
<dbReference type="Gene3D" id="1.10.630.10">
    <property type="entry name" value="Cytochrome P450"/>
    <property type="match status" value="1"/>
</dbReference>
<dbReference type="AlphaFoldDB" id="A0A6A6DRA4"/>
<feature type="non-terminal residue" evidence="1">
    <location>
        <position position="1"/>
    </location>
</feature>
<dbReference type="InterPro" id="IPR036396">
    <property type="entry name" value="Cyt_P450_sf"/>
</dbReference>
<reference evidence="1" key="1">
    <citation type="journal article" date="2020" name="Stud. Mycol.">
        <title>101 Dothideomycetes genomes: a test case for predicting lifestyles and emergence of pathogens.</title>
        <authorList>
            <person name="Haridas S."/>
            <person name="Albert R."/>
            <person name="Binder M."/>
            <person name="Bloem J."/>
            <person name="Labutti K."/>
            <person name="Salamov A."/>
            <person name="Andreopoulos B."/>
            <person name="Baker S."/>
            <person name="Barry K."/>
            <person name="Bills G."/>
            <person name="Bluhm B."/>
            <person name="Cannon C."/>
            <person name="Castanera R."/>
            <person name="Culley D."/>
            <person name="Daum C."/>
            <person name="Ezra D."/>
            <person name="Gonzalez J."/>
            <person name="Henrissat B."/>
            <person name="Kuo A."/>
            <person name="Liang C."/>
            <person name="Lipzen A."/>
            <person name="Lutzoni F."/>
            <person name="Magnuson J."/>
            <person name="Mondo S."/>
            <person name="Nolan M."/>
            <person name="Ohm R."/>
            <person name="Pangilinan J."/>
            <person name="Park H.-J."/>
            <person name="Ramirez L."/>
            <person name="Alfaro M."/>
            <person name="Sun H."/>
            <person name="Tritt A."/>
            <person name="Yoshinaga Y."/>
            <person name="Zwiers L.-H."/>
            <person name="Turgeon B."/>
            <person name="Goodwin S."/>
            <person name="Spatafora J."/>
            <person name="Crous P."/>
            <person name="Grigoriev I."/>
        </authorList>
    </citation>
    <scope>NUCLEOTIDE SEQUENCE</scope>
    <source>
        <strain evidence="1">CBS 207.26</strain>
    </source>
</reference>
<dbReference type="GO" id="GO:0005506">
    <property type="term" value="F:iron ion binding"/>
    <property type="evidence" value="ECO:0007669"/>
    <property type="project" value="InterPro"/>
</dbReference>
<dbReference type="Proteomes" id="UP000800200">
    <property type="component" value="Unassembled WGS sequence"/>
</dbReference>
<sequence>FGHGFRTCLGKDISLMEISKVVPHILRKYDFHCADPNAELQCEYVCFVKPKNMMVTSSDEKPDAFAFCSKRECLHMMCLNKGVMLIPKNKGKRSRNLYGGKAFSLTFQPCLRKDVESIIFLILLS</sequence>
<dbReference type="GO" id="GO:0004497">
    <property type="term" value="F:monooxygenase activity"/>
    <property type="evidence" value="ECO:0007669"/>
    <property type="project" value="InterPro"/>
</dbReference>
<keyword evidence="2" id="KW-1185">Reference proteome</keyword>
<evidence type="ECO:0000313" key="2">
    <source>
        <dbReference type="Proteomes" id="UP000800200"/>
    </source>
</evidence>
<evidence type="ECO:0000313" key="1">
    <source>
        <dbReference type="EMBL" id="KAF2182081.1"/>
    </source>
</evidence>
<dbReference type="Pfam" id="PF00067">
    <property type="entry name" value="p450"/>
    <property type="match status" value="1"/>
</dbReference>
<organism evidence="1 2">
    <name type="scientific">Zopfia rhizophila CBS 207.26</name>
    <dbReference type="NCBI Taxonomy" id="1314779"/>
    <lineage>
        <taxon>Eukaryota</taxon>
        <taxon>Fungi</taxon>
        <taxon>Dikarya</taxon>
        <taxon>Ascomycota</taxon>
        <taxon>Pezizomycotina</taxon>
        <taxon>Dothideomycetes</taxon>
        <taxon>Dothideomycetes incertae sedis</taxon>
        <taxon>Zopfiaceae</taxon>
        <taxon>Zopfia</taxon>
    </lineage>
</organism>
<dbReference type="GO" id="GO:0020037">
    <property type="term" value="F:heme binding"/>
    <property type="evidence" value="ECO:0007669"/>
    <property type="project" value="InterPro"/>
</dbReference>
<accession>A0A6A6DRA4</accession>
<protein>
    <recommendedName>
        <fullName evidence="3">Cytochrome P450</fullName>
    </recommendedName>
</protein>
<dbReference type="OrthoDB" id="3934656at2759"/>
<dbReference type="InterPro" id="IPR001128">
    <property type="entry name" value="Cyt_P450"/>
</dbReference>
<evidence type="ECO:0008006" key="3">
    <source>
        <dbReference type="Google" id="ProtNLM"/>
    </source>
</evidence>
<proteinExistence type="predicted"/>
<dbReference type="EMBL" id="ML994650">
    <property type="protein sequence ID" value="KAF2182081.1"/>
    <property type="molecule type" value="Genomic_DNA"/>
</dbReference>
<name>A0A6A6DRA4_9PEZI</name>
<gene>
    <name evidence="1" type="ORF">K469DRAFT_588037</name>
</gene>
<dbReference type="GO" id="GO:0016705">
    <property type="term" value="F:oxidoreductase activity, acting on paired donors, with incorporation or reduction of molecular oxygen"/>
    <property type="evidence" value="ECO:0007669"/>
    <property type="project" value="InterPro"/>
</dbReference>